<feature type="domain" description="Alanine racemase N-terminal" evidence="2">
    <location>
        <begin position="34"/>
        <end position="263"/>
    </location>
</feature>
<dbReference type="Gene3D" id="2.40.37.30">
    <property type="match status" value="3"/>
</dbReference>
<gene>
    <name evidence="4" type="ORF">JW592_08600</name>
</gene>
<evidence type="ECO:0000259" key="3">
    <source>
        <dbReference type="Pfam" id="PF21279"/>
    </source>
</evidence>
<dbReference type="Pfam" id="PF21279">
    <property type="entry name" value="YhfX-like_C"/>
    <property type="match status" value="2"/>
</dbReference>
<proteinExistence type="predicted"/>
<dbReference type="EMBL" id="JAFFZN010000005">
    <property type="protein sequence ID" value="MBO8185520.1"/>
    <property type="molecule type" value="Genomic_DNA"/>
</dbReference>
<evidence type="ECO:0000256" key="1">
    <source>
        <dbReference type="SAM" id="MobiDB-lite"/>
    </source>
</evidence>
<keyword evidence="5" id="KW-1185">Reference proteome</keyword>
<dbReference type="Proteomes" id="UP001518976">
    <property type="component" value="Unassembled WGS sequence"/>
</dbReference>
<feature type="region of interest" description="Disordered" evidence="1">
    <location>
        <begin position="338"/>
        <end position="375"/>
    </location>
</feature>
<accession>A0ABS3WQW9</accession>
<dbReference type="InterPro" id="IPR001608">
    <property type="entry name" value="Ala_racemase_N"/>
</dbReference>
<comment type="caution">
    <text evidence="4">The sequence shown here is derived from an EMBL/GenBank/DDBJ whole genome shotgun (WGS) entry which is preliminary data.</text>
</comment>
<feature type="compositionally biased region" description="Pro residues" evidence="1">
    <location>
        <begin position="338"/>
        <end position="358"/>
    </location>
</feature>
<dbReference type="RefSeq" id="WP_209264323.1">
    <property type="nucleotide sequence ID" value="NZ_JAFFZN010000005.1"/>
</dbReference>
<dbReference type="SUPFAM" id="SSF51419">
    <property type="entry name" value="PLP-binding barrel"/>
    <property type="match status" value="1"/>
</dbReference>
<dbReference type="InterPro" id="IPR048449">
    <property type="entry name" value="YhfX-like_C"/>
</dbReference>
<evidence type="ECO:0000313" key="5">
    <source>
        <dbReference type="Proteomes" id="UP001518976"/>
    </source>
</evidence>
<dbReference type="Pfam" id="PF01168">
    <property type="entry name" value="Ala_racemase_N"/>
    <property type="match status" value="1"/>
</dbReference>
<name>A0ABS3WQW9_9ACTN</name>
<dbReference type="InterPro" id="IPR029066">
    <property type="entry name" value="PLP-binding_barrel"/>
</dbReference>
<feature type="domain" description="YhfX-like C-terminal" evidence="3">
    <location>
        <begin position="278"/>
        <end position="334"/>
    </location>
</feature>
<feature type="domain" description="YhfX-like C-terminal" evidence="3">
    <location>
        <begin position="374"/>
        <end position="409"/>
    </location>
</feature>
<evidence type="ECO:0000313" key="4">
    <source>
        <dbReference type="EMBL" id="MBO8185520.1"/>
    </source>
</evidence>
<organism evidence="4 5">
    <name type="scientific">Streptomyces spirodelae</name>
    <dbReference type="NCBI Taxonomy" id="2812904"/>
    <lineage>
        <taxon>Bacteria</taxon>
        <taxon>Bacillati</taxon>
        <taxon>Actinomycetota</taxon>
        <taxon>Actinomycetes</taxon>
        <taxon>Kitasatosporales</taxon>
        <taxon>Streptomycetaceae</taxon>
        <taxon>Streptomyces</taxon>
    </lineage>
</organism>
<sequence length="420" mass="43536">MFLDSLLARNPELADTAADLHRRGEIPPDTYVMDLDAVAENATLLAGEAERLGLSLWFVVKQFGRNPELIRAVSRAIPSFAAIDPAEARTLHAAGARAGNLGHLVQVPHRALPEMLGWRPEAVTVFDLANARAVSAAAQGLGHVQDVLIRLEGPAGAGYPGQEGGVPLSALDAFAEEAERLPGIRIAGVTAFPCVLCDPETGAPAPTPGFDVALKARELLAARGHQDLKLSAPSATSMASLPLLARLGATHGEPGHALTGTTPLHALDPGQPERPAYVYVTEVAHTLADGRPAVFGGGFYPRARIASALLPRTGRRLSVQSAPAENIDYYRLLSAPPPAPLAPPPAPAPLASAPPAPGDAPGDGDGDGPREGGQVRAGDTVLLAFRTQIFVTRSTVAVVAGLSSGKPRLTGLYDAHGRAL</sequence>
<evidence type="ECO:0000259" key="2">
    <source>
        <dbReference type="Pfam" id="PF01168"/>
    </source>
</evidence>
<reference evidence="4 5" key="1">
    <citation type="submission" date="2021-02" db="EMBL/GenBank/DDBJ databases">
        <title>Streptomyces spirodelae sp. nov., isolated from duckweed.</title>
        <authorList>
            <person name="Saimee Y."/>
            <person name="Duangmal K."/>
        </authorList>
    </citation>
    <scope>NUCLEOTIDE SEQUENCE [LARGE SCALE GENOMIC DNA]</scope>
    <source>
        <strain evidence="4 5">DW4-2</strain>
    </source>
</reference>
<protein>
    <submittedName>
        <fullName evidence="4">Alanine racemase</fullName>
    </submittedName>
</protein>